<dbReference type="Proteomes" id="UP000756346">
    <property type="component" value="Unassembled WGS sequence"/>
</dbReference>
<dbReference type="RefSeq" id="XP_046006938.1">
    <property type="nucleotide sequence ID" value="XM_046150654.1"/>
</dbReference>
<evidence type="ECO:0000313" key="2">
    <source>
        <dbReference type="Proteomes" id="UP000756346"/>
    </source>
</evidence>
<keyword evidence="2" id="KW-1185">Reference proteome</keyword>
<sequence>NDSTSEAVCNGVWNEILQRHFLYPRFIIAPEQRQATGGRPNLTIFTMDRNADQESTGWHPIFTFKGKAPRHQRRMLAMAKNQAAGYLQSLSWPISQPLACGESFAVITLNLNNGILSQIGLGTQNPTGPLTPFSLENNGDAAGFDQFCSNLADGLS</sequence>
<feature type="non-terminal residue" evidence="1">
    <location>
        <position position="1"/>
    </location>
</feature>
<dbReference type="EMBL" id="JAGTJQ010000010">
    <property type="protein sequence ID" value="KAH7020737.1"/>
    <property type="molecule type" value="Genomic_DNA"/>
</dbReference>
<dbReference type="GeneID" id="70180200"/>
<dbReference type="AlphaFoldDB" id="A0A9P8XVI9"/>
<reference evidence="1" key="1">
    <citation type="journal article" date="2021" name="Nat. Commun.">
        <title>Genetic determinants of endophytism in the Arabidopsis root mycobiome.</title>
        <authorList>
            <person name="Mesny F."/>
            <person name="Miyauchi S."/>
            <person name="Thiergart T."/>
            <person name="Pickel B."/>
            <person name="Atanasova L."/>
            <person name="Karlsson M."/>
            <person name="Huettel B."/>
            <person name="Barry K.W."/>
            <person name="Haridas S."/>
            <person name="Chen C."/>
            <person name="Bauer D."/>
            <person name="Andreopoulos W."/>
            <person name="Pangilinan J."/>
            <person name="LaButti K."/>
            <person name="Riley R."/>
            <person name="Lipzen A."/>
            <person name="Clum A."/>
            <person name="Drula E."/>
            <person name="Henrissat B."/>
            <person name="Kohler A."/>
            <person name="Grigoriev I.V."/>
            <person name="Martin F.M."/>
            <person name="Hacquard S."/>
        </authorList>
    </citation>
    <scope>NUCLEOTIDE SEQUENCE</scope>
    <source>
        <strain evidence="1">MPI-CAGE-CH-0230</strain>
    </source>
</reference>
<accession>A0A9P8XVI9</accession>
<evidence type="ECO:0000313" key="1">
    <source>
        <dbReference type="EMBL" id="KAH7020737.1"/>
    </source>
</evidence>
<protein>
    <submittedName>
        <fullName evidence="1">Uncharacterized protein</fullName>
    </submittedName>
</protein>
<dbReference type="OrthoDB" id="5064119at2759"/>
<gene>
    <name evidence="1" type="ORF">B0I36DRAFT_252002</name>
</gene>
<organism evidence="1 2">
    <name type="scientific">Microdochium trichocladiopsis</name>
    <dbReference type="NCBI Taxonomy" id="1682393"/>
    <lineage>
        <taxon>Eukaryota</taxon>
        <taxon>Fungi</taxon>
        <taxon>Dikarya</taxon>
        <taxon>Ascomycota</taxon>
        <taxon>Pezizomycotina</taxon>
        <taxon>Sordariomycetes</taxon>
        <taxon>Xylariomycetidae</taxon>
        <taxon>Xylariales</taxon>
        <taxon>Microdochiaceae</taxon>
        <taxon>Microdochium</taxon>
    </lineage>
</organism>
<comment type="caution">
    <text evidence="1">The sequence shown here is derived from an EMBL/GenBank/DDBJ whole genome shotgun (WGS) entry which is preliminary data.</text>
</comment>
<proteinExistence type="predicted"/>
<name>A0A9P8XVI9_9PEZI</name>